<evidence type="ECO:0000256" key="3">
    <source>
        <dbReference type="ARBA" id="ARBA00022695"/>
    </source>
</evidence>
<gene>
    <name evidence="7" type="ORF">WOLCODRAFT_141073</name>
</gene>
<sequence length="1083" mass="121902">MLSERPTKRPRVSGHLQLPSPPPPDDSELGSSPMNTMAKPSNSRGRHRFLADLEYTHETLSRCELVVNGLIVKDLKTQDGEDEGAFECRITFASGKHLVTLKFTVSDMSEYPSDHTFFCETSDLNVPAAVSGTIETIFQDGSLTIEQMLNRLLVRLSGNVEGDEEEDGDLETYTDASDDDMGMDLAKLTSINTSTLQCDLKEVIENGFRPGIISLGTDQFVISVSLPVVDLVRFVAPHALVALDLQLLARAQNFTLLLSGFHSSYPILNHDGTLRRDAAACGTYPAFKVGLSPHYKPQREHVVDAFRRYGLKDQYAIPSPKDIESEIASLENAGRLVVPPDEAVTEEPAPTLEPEPEPEQSSFQSFSLSSSLETLMNHYFLRVVQIRIQYDLGWAGAETLCWEAERVQQTPKEALKGMRQEIRLADEGEEVLARSYSLPPDPLLIHGHDKQLNLPLLAYCYLLRRLTLCSRYCIVCHRRLNVDFEALKPYVCNNKLCSYQYYNFNLSSSLEYEICVNTEVVDLLVTLAYIAAADQSLDESLPVGLGLRVSRYSTKAFIGNDGLCDFDSLTYNEMCDTIAQLIACLPPIENMKKHLEKFSSRGMMRPKLKDLDRAIPEAAWMVLRWCVASCTAHLEELVSPEDRLRNVDPTWRQFRFIIGAPDAEARYKHALQEAQSKDPNSLQYPSLYAFHGSPVKNWHSIIRHGLRYKTVAHGRAHGNGVYFAREGSYSFSGFSKPSSSQWENSSLSIRKCLALAEIVNRPLEFVHRDTCFVVANTEWILCRYLLVATGASASSADFTPHDLNWETNIPFVAMDPRYPTTLFERSVLIPDPSFKLKKVLATRREEYIEDPYDEHDMELLGDSISGSLQAQSIGVDEWVHDIPWVEQAIIYLLPPPVESSVHATMALQRELKLLLKEQEHARSLRELGWYLPLEFIGDNLFQWIVELHSFEPDLPIAQDMKTCGVNSLVFEIRFPPSYPYSPPFFRIIKPRFLPFMQGGGGHVTSGGSICMDLLTADGWLPSYSVSAVLLQIRLAISNCEPRPARLAQNWQIPYGMQEAVEGFRRAANTHGWKVPDGLDKLIT</sequence>
<keyword evidence="2" id="KW-0808">Transferase</keyword>
<evidence type="ECO:0000313" key="8">
    <source>
        <dbReference type="Proteomes" id="UP000218811"/>
    </source>
</evidence>
<dbReference type="Gene3D" id="3.90.228.10">
    <property type="match status" value="1"/>
</dbReference>
<accession>A0A2H3JBS9</accession>
<feature type="region of interest" description="Disordered" evidence="5">
    <location>
        <begin position="1"/>
        <end position="43"/>
    </location>
</feature>
<name>A0A2H3JBS9_WOLCO</name>
<dbReference type="SUPFAM" id="SSF54495">
    <property type="entry name" value="UBC-like"/>
    <property type="match status" value="1"/>
</dbReference>
<feature type="domain" description="UBC core" evidence="6">
    <location>
        <begin position="902"/>
        <end position="1076"/>
    </location>
</feature>
<evidence type="ECO:0000256" key="2">
    <source>
        <dbReference type="ARBA" id="ARBA00022679"/>
    </source>
</evidence>
<feature type="compositionally biased region" description="Polar residues" evidence="5">
    <location>
        <begin position="34"/>
        <end position="43"/>
    </location>
</feature>
<keyword evidence="1" id="KW-0328">Glycosyltransferase</keyword>
<feature type="region of interest" description="Disordered" evidence="5">
    <location>
        <begin position="340"/>
        <end position="364"/>
    </location>
</feature>
<proteinExistence type="predicted"/>
<dbReference type="InterPro" id="IPR000608">
    <property type="entry name" value="UBC"/>
</dbReference>
<dbReference type="AlphaFoldDB" id="A0A2H3JBS9"/>
<evidence type="ECO:0000256" key="1">
    <source>
        <dbReference type="ARBA" id="ARBA00022676"/>
    </source>
</evidence>
<dbReference type="PROSITE" id="PS50127">
    <property type="entry name" value="UBC_2"/>
    <property type="match status" value="1"/>
</dbReference>
<dbReference type="OMA" id="LVCHCKT"/>
<dbReference type="EMBL" id="KB467954">
    <property type="protein sequence ID" value="PCH39035.1"/>
    <property type="molecule type" value="Genomic_DNA"/>
</dbReference>
<dbReference type="InterPro" id="IPR012317">
    <property type="entry name" value="Poly(ADP-ribose)pol_cat_dom"/>
</dbReference>
<dbReference type="Pfam" id="PF00644">
    <property type="entry name" value="PARP"/>
    <property type="match status" value="1"/>
</dbReference>
<dbReference type="InterPro" id="IPR051838">
    <property type="entry name" value="ARTD_PARP"/>
</dbReference>
<protein>
    <recommendedName>
        <fullName evidence="6">UBC core domain-containing protein</fullName>
    </recommendedName>
</protein>
<reference evidence="7 8" key="1">
    <citation type="journal article" date="2012" name="Science">
        <title>The Paleozoic origin of enzymatic lignin decomposition reconstructed from 31 fungal genomes.</title>
        <authorList>
            <person name="Floudas D."/>
            <person name="Binder M."/>
            <person name="Riley R."/>
            <person name="Barry K."/>
            <person name="Blanchette R.A."/>
            <person name="Henrissat B."/>
            <person name="Martinez A.T."/>
            <person name="Otillar R."/>
            <person name="Spatafora J.W."/>
            <person name="Yadav J.S."/>
            <person name="Aerts A."/>
            <person name="Benoit I."/>
            <person name="Boyd A."/>
            <person name="Carlson A."/>
            <person name="Copeland A."/>
            <person name="Coutinho P.M."/>
            <person name="de Vries R.P."/>
            <person name="Ferreira P."/>
            <person name="Findley K."/>
            <person name="Foster B."/>
            <person name="Gaskell J."/>
            <person name="Glotzer D."/>
            <person name="Gorecki P."/>
            <person name="Heitman J."/>
            <person name="Hesse C."/>
            <person name="Hori C."/>
            <person name="Igarashi K."/>
            <person name="Jurgens J.A."/>
            <person name="Kallen N."/>
            <person name="Kersten P."/>
            <person name="Kohler A."/>
            <person name="Kuees U."/>
            <person name="Kumar T.K.A."/>
            <person name="Kuo A."/>
            <person name="LaButti K."/>
            <person name="Larrondo L.F."/>
            <person name="Lindquist E."/>
            <person name="Ling A."/>
            <person name="Lombard V."/>
            <person name="Lucas S."/>
            <person name="Lundell T."/>
            <person name="Martin R."/>
            <person name="McLaughlin D.J."/>
            <person name="Morgenstern I."/>
            <person name="Morin E."/>
            <person name="Murat C."/>
            <person name="Nagy L.G."/>
            <person name="Nolan M."/>
            <person name="Ohm R.A."/>
            <person name="Patyshakuliyeva A."/>
            <person name="Rokas A."/>
            <person name="Ruiz-Duenas F.J."/>
            <person name="Sabat G."/>
            <person name="Salamov A."/>
            <person name="Samejima M."/>
            <person name="Schmutz J."/>
            <person name="Slot J.C."/>
            <person name="St John F."/>
            <person name="Stenlid J."/>
            <person name="Sun H."/>
            <person name="Sun S."/>
            <person name="Syed K."/>
            <person name="Tsang A."/>
            <person name="Wiebenga A."/>
            <person name="Young D."/>
            <person name="Pisabarro A."/>
            <person name="Eastwood D.C."/>
            <person name="Martin F."/>
            <person name="Cullen D."/>
            <person name="Grigoriev I.V."/>
            <person name="Hibbett D.S."/>
        </authorList>
    </citation>
    <scope>NUCLEOTIDE SEQUENCE [LARGE SCALE GENOMIC DNA]</scope>
    <source>
        <strain evidence="7 8">MD-104</strain>
    </source>
</reference>
<evidence type="ECO:0000313" key="7">
    <source>
        <dbReference type="EMBL" id="PCH39035.1"/>
    </source>
</evidence>
<dbReference type="Pfam" id="PF00179">
    <property type="entry name" value="UQ_con"/>
    <property type="match status" value="1"/>
</dbReference>
<dbReference type="GO" id="GO:0016779">
    <property type="term" value="F:nucleotidyltransferase activity"/>
    <property type="evidence" value="ECO:0007669"/>
    <property type="project" value="UniProtKB-KW"/>
</dbReference>
<dbReference type="STRING" id="742152.A0A2H3JBS9"/>
<dbReference type="CDD" id="cd23802">
    <property type="entry name" value="UBCc_UBE2Q"/>
    <property type="match status" value="1"/>
</dbReference>
<evidence type="ECO:0000256" key="4">
    <source>
        <dbReference type="ARBA" id="ARBA00023027"/>
    </source>
</evidence>
<organism evidence="7 8">
    <name type="scientific">Wolfiporia cocos (strain MD-104)</name>
    <name type="common">Brown rot fungus</name>
    <dbReference type="NCBI Taxonomy" id="742152"/>
    <lineage>
        <taxon>Eukaryota</taxon>
        <taxon>Fungi</taxon>
        <taxon>Dikarya</taxon>
        <taxon>Basidiomycota</taxon>
        <taxon>Agaricomycotina</taxon>
        <taxon>Agaricomycetes</taxon>
        <taxon>Polyporales</taxon>
        <taxon>Phaeolaceae</taxon>
        <taxon>Wolfiporia</taxon>
    </lineage>
</organism>
<dbReference type="GO" id="GO:0003950">
    <property type="term" value="F:NAD+ poly-ADP-ribosyltransferase activity"/>
    <property type="evidence" value="ECO:0007669"/>
    <property type="project" value="InterPro"/>
</dbReference>
<dbReference type="SUPFAM" id="SSF56399">
    <property type="entry name" value="ADP-ribosylation"/>
    <property type="match status" value="1"/>
</dbReference>
<keyword evidence="8" id="KW-1185">Reference proteome</keyword>
<dbReference type="Gene3D" id="3.10.110.10">
    <property type="entry name" value="Ubiquitin Conjugating Enzyme"/>
    <property type="match status" value="1"/>
</dbReference>
<dbReference type="OrthoDB" id="109543at2759"/>
<evidence type="ECO:0000256" key="5">
    <source>
        <dbReference type="SAM" id="MobiDB-lite"/>
    </source>
</evidence>
<dbReference type="Proteomes" id="UP000218811">
    <property type="component" value="Unassembled WGS sequence"/>
</dbReference>
<keyword evidence="4" id="KW-0520">NAD</keyword>
<dbReference type="InterPro" id="IPR016135">
    <property type="entry name" value="UBQ-conjugating_enzyme/RWD"/>
</dbReference>
<dbReference type="SMART" id="SM00212">
    <property type="entry name" value="UBCc"/>
    <property type="match status" value="1"/>
</dbReference>
<keyword evidence="3" id="KW-0548">Nucleotidyltransferase</keyword>
<evidence type="ECO:0000259" key="6">
    <source>
        <dbReference type="PROSITE" id="PS50127"/>
    </source>
</evidence>
<dbReference type="PANTHER" id="PTHR21328">
    <property type="entry name" value="POLY ADP-RIBOSE POLYMERASE FAMILY, MEMBER PARP"/>
    <property type="match status" value="1"/>
</dbReference>